<dbReference type="RefSeq" id="WP_069151571.1">
    <property type="nucleotide sequence ID" value="NZ_MCGH01000002.1"/>
</dbReference>
<reference evidence="1 2" key="1">
    <citation type="submission" date="2016-07" db="EMBL/GenBank/DDBJ databases">
        <title>Characterization of isolates of Eisenbergiella tayi derived from blood cultures, using whole genome sequencing.</title>
        <authorList>
            <person name="Burdz T."/>
            <person name="Wiebe D."/>
            <person name="Huynh C."/>
            <person name="Bernard K."/>
        </authorList>
    </citation>
    <scope>NUCLEOTIDE SEQUENCE [LARGE SCALE GENOMIC DNA]</scope>
    <source>
        <strain evidence="1 2">NML 110608</strain>
    </source>
</reference>
<comment type="caution">
    <text evidence="1">The sequence shown here is derived from an EMBL/GenBank/DDBJ whole genome shotgun (WGS) entry which is preliminary data.</text>
</comment>
<evidence type="ECO:0000313" key="2">
    <source>
        <dbReference type="Proteomes" id="UP000094067"/>
    </source>
</evidence>
<dbReference type="EMBL" id="MCGH01000002">
    <property type="protein sequence ID" value="ODM05222.1"/>
    <property type="molecule type" value="Genomic_DNA"/>
</dbReference>
<dbReference type="AlphaFoldDB" id="A0A1E3A8W8"/>
<gene>
    <name evidence="1" type="ORF">BEI61_01105</name>
</gene>
<dbReference type="PANTHER" id="PTHR36848">
    <property type="entry name" value="DNA-BINDING PROTEIN (PUTATIVE SECRETED PROTEIN)-RELATED"/>
    <property type="match status" value="1"/>
</dbReference>
<name>A0A1E3A8W8_9FIRM</name>
<accession>A0A1E3A8W8</accession>
<dbReference type="PANTHER" id="PTHR36848:SF2">
    <property type="entry name" value="SECRETED PROTEIN"/>
    <property type="match status" value="1"/>
</dbReference>
<protein>
    <submittedName>
        <fullName evidence="1">Uncharacterized protein</fullName>
    </submittedName>
</protein>
<proteinExistence type="predicted"/>
<organism evidence="1 2">
    <name type="scientific">Eisenbergiella tayi</name>
    <dbReference type="NCBI Taxonomy" id="1432052"/>
    <lineage>
        <taxon>Bacteria</taxon>
        <taxon>Bacillati</taxon>
        <taxon>Bacillota</taxon>
        <taxon>Clostridia</taxon>
        <taxon>Lachnospirales</taxon>
        <taxon>Lachnospiraceae</taxon>
        <taxon>Eisenbergiella</taxon>
    </lineage>
</organism>
<dbReference type="PATRIC" id="fig|1432052.4.peg.1244"/>
<dbReference type="InterPro" id="IPR053161">
    <property type="entry name" value="Ulvan_degrading_GH"/>
</dbReference>
<dbReference type="Proteomes" id="UP000094067">
    <property type="component" value="Unassembled WGS sequence"/>
</dbReference>
<sequence length="760" mass="86208">MEYTGNCLKLLSFWAINGELKLSVLKGQLEEMKAMGLRGTVFHPRYYPGRPAYMSGAYLDILSEIILYAGQLEMEFWIYDENGWPSGSADGHVLEHFPDSRCEWLNYRNGEVVLEGKAGFNTFRRDEMAYFIEYTYDGYRKGLSEEAFACVTGFFSDEVGFLDGHGVSVSMGGIPWCPEAEEVYGQLRGRKLRDDWKLLFTEGEGYEEVRLAYWKILGDILSDAFYKPVNQWCEAHGKRYTAHLKGEETLFFQTSCSGSLYQNLKQINVPAVDALERYPGNHYYPRTVSSLSRQFSDGRCMAEALGGSGWGLSPADLENYVDWLAESGIDTIAFHLWQYQADSASVRDWPPNIPRGLSWKDAASAVFGKLYRKWDNRLRKPRPVLLVAPERGVQAQFDPADAMALNEHNGSGTPDSRSVKISRAFSRFAEHCYEQGIPFDVTSERILEEHGDVEDGVLRIGKAVYSAVICGDGAWFLEEQIREQAKAAGIWYEAGEWQWHYTGHGGNQILLEEKECHIPWRGCEDTEGEWRIRSLDPLEGIRAGETQLIGEEKEGNVVYTIPDSVKRAFLKNGEISLRWEACPEGENAPFVYLEGNFGVKSTEGFREKDRRQWETAGDFYLTDIREDEVDVRDLCASGFPFCGTYVEMESLHYTGADGKLRFDKTGLHADCMAVMLDGDTQLRYCWGPEWELAGIKPGIHRTVIRLIPSTFNTYGPHHHIDGDRHLTSPMQYSGEKGFADAPDAPSFTLTDKWHFVKFGI</sequence>
<evidence type="ECO:0000313" key="1">
    <source>
        <dbReference type="EMBL" id="ODM05222.1"/>
    </source>
</evidence>